<gene>
    <name evidence="1" type="ORF">A3Q56_00071</name>
</gene>
<sequence>MNASDIPNMFPLTCALDGLRKTNENALNFKNKIEKCVETTLNSEKFESGIFTNTFTQTNTSQFNSYDPTESIRKAEHVLESAYEQRKDTIKNLNYLNILSTFRNSGKNTKLQGFKKIFNGQICPIDKIVKKKVIS</sequence>
<reference evidence="1 2" key="1">
    <citation type="submission" date="2016-04" db="EMBL/GenBank/DDBJ databases">
        <title>The genome of Intoshia linei affirms orthonectids as highly simplified spiralians.</title>
        <authorList>
            <person name="Mikhailov K.V."/>
            <person name="Slusarev G.S."/>
            <person name="Nikitin M.A."/>
            <person name="Logacheva M.D."/>
            <person name="Penin A."/>
            <person name="Aleoshin V."/>
            <person name="Panchin Y.V."/>
        </authorList>
    </citation>
    <scope>NUCLEOTIDE SEQUENCE [LARGE SCALE GENOMIC DNA]</scope>
    <source>
        <strain evidence="1">Intl2013</strain>
        <tissue evidence="1">Whole animal</tissue>
    </source>
</reference>
<organism evidence="1 2">
    <name type="scientific">Intoshia linei</name>
    <dbReference type="NCBI Taxonomy" id="1819745"/>
    <lineage>
        <taxon>Eukaryota</taxon>
        <taxon>Metazoa</taxon>
        <taxon>Spiralia</taxon>
        <taxon>Lophotrochozoa</taxon>
        <taxon>Mesozoa</taxon>
        <taxon>Orthonectida</taxon>
        <taxon>Rhopaluridae</taxon>
        <taxon>Intoshia</taxon>
    </lineage>
</organism>
<dbReference type="Proteomes" id="UP000078046">
    <property type="component" value="Unassembled WGS sequence"/>
</dbReference>
<dbReference type="AlphaFoldDB" id="A0A177BD43"/>
<comment type="caution">
    <text evidence="1">The sequence shown here is derived from an EMBL/GenBank/DDBJ whole genome shotgun (WGS) entry which is preliminary data.</text>
</comment>
<evidence type="ECO:0000313" key="1">
    <source>
        <dbReference type="EMBL" id="OAF72130.1"/>
    </source>
</evidence>
<accession>A0A177BD43</accession>
<name>A0A177BD43_9BILA</name>
<proteinExistence type="predicted"/>
<keyword evidence="2" id="KW-1185">Reference proteome</keyword>
<dbReference type="EMBL" id="LWCA01000003">
    <property type="protein sequence ID" value="OAF72130.1"/>
    <property type="molecule type" value="Genomic_DNA"/>
</dbReference>
<protein>
    <submittedName>
        <fullName evidence="1">Uncharacterized protein</fullName>
    </submittedName>
</protein>
<evidence type="ECO:0000313" key="2">
    <source>
        <dbReference type="Proteomes" id="UP000078046"/>
    </source>
</evidence>